<comment type="caution">
    <text evidence="1">The sequence shown here is derived from an EMBL/GenBank/DDBJ whole genome shotgun (WGS) entry which is preliminary data.</text>
</comment>
<dbReference type="OrthoDB" id="5102541at2759"/>
<protein>
    <submittedName>
        <fullName evidence="1">Uncharacterized protein</fullName>
    </submittedName>
</protein>
<dbReference type="Proteomes" id="UP000091967">
    <property type="component" value="Unassembled WGS sequence"/>
</dbReference>
<accession>A0A1B8AER7</accession>
<proteinExistence type="predicted"/>
<name>A0A1B8AER7_FUSPO</name>
<keyword evidence="2" id="KW-1185">Reference proteome</keyword>
<evidence type="ECO:0000313" key="2">
    <source>
        <dbReference type="Proteomes" id="UP000091967"/>
    </source>
</evidence>
<organism evidence="1 2">
    <name type="scientific">Fusarium poae</name>
    <dbReference type="NCBI Taxonomy" id="36050"/>
    <lineage>
        <taxon>Eukaryota</taxon>
        <taxon>Fungi</taxon>
        <taxon>Dikarya</taxon>
        <taxon>Ascomycota</taxon>
        <taxon>Pezizomycotina</taxon>
        <taxon>Sordariomycetes</taxon>
        <taxon>Hypocreomycetidae</taxon>
        <taxon>Hypocreales</taxon>
        <taxon>Nectriaceae</taxon>
        <taxon>Fusarium</taxon>
    </lineage>
</organism>
<gene>
    <name evidence="1" type="ORF">FPOA_10698</name>
</gene>
<evidence type="ECO:0000313" key="1">
    <source>
        <dbReference type="EMBL" id="OBS18973.1"/>
    </source>
</evidence>
<dbReference type="AlphaFoldDB" id="A0A1B8AER7"/>
<dbReference type="OMA" id="EAFAYTE"/>
<sequence length="525" mass="61246">MSSTTDRLTALPSLVLTEIFVQLETEHSIRGLIRAHPSMIWLYHRYERGILERILTNLLADDVEGLIRKDALAIMEFNTAEGHSYSQYRGRDFEIQHFQWPEWADSPTLGDLRQLHRLLSRVIIFVEDYISKATSDYPPRAYLGLPDLLTGKPSFMGSLLDTRMVAFTNLTRPERYRLLRHFVKYEFLCNLYKTRKNRDNFRHQFHGFIAFGTPHAPDPKLLLSVHEYYASLYGAVSAHCTDAWLPSVPSSLTLEGVMNLSASDCRPLVYPDNLFFDHNEYMSDLGYRDLGLAEELAGLGLDLLTSVLSRLRMDKGKGKTYVKFWLQKLHNPSLEFDPWIRRHYVVRYDEEAFAYTELLIPARVSCPALFPPEPLASCLPALNNQLLLGSDIDETYGAWVIHESQVLMYRQRAWGFFDDQRLYSNTVSHFPDLFELYMAISPLVDVFIRLDAKFGGDVGLQHEHRQLREQRRRRSQLWQDYWARRRADEPFLDDDERYDNMKEFRFFTGGPAPQQLPTTWTAYDD</sequence>
<dbReference type="EMBL" id="LYXU01000004">
    <property type="protein sequence ID" value="OBS18973.1"/>
    <property type="molecule type" value="Genomic_DNA"/>
</dbReference>
<reference evidence="1 2" key="1">
    <citation type="submission" date="2016-06" db="EMBL/GenBank/DDBJ databases">
        <title>Living apart together: crosstalk between the core and supernumerary genomes in a fungal plant pathogen.</title>
        <authorList>
            <person name="Vanheule A."/>
            <person name="Audenaert K."/>
            <person name="Warris S."/>
            <person name="Van De Geest H."/>
            <person name="Schijlen E."/>
            <person name="Hofte M."/>
            <person name="De Saeger S."/>
            <person name="Haesaert G."/>
            <person name="Waalwijk C."/>
            <person name="Van Der Lee T."/>
        </authorList>
    </citation>
    <scope>NUCLEOTIDE SEQUENCE [LARGE SCALE GENOMIC DNA]</scope>
    <source>
        <strain evidence="1 2">2516</strain>
    </source>
</reference>